<accession>A0ABW7HI62</accession>
<keyword evidence="3" id="KW-0963">Cytoplasm</keyword>
<feature type="domain" description="DNA-binding protein H-NS-like C-terminal" evidence="6">
    <location>
        <begin position="61"/>
        <end position="104"/>
    </location>
</feature>
<feature type="region of interest" description="Disordered" evidence="5">
    <location>
        <begin position="55"/>
        <end position="83"/>
    </location>
</feature>
<comment type="subcellular location">
    <subcellularLocation>
        <location evidence="1">Cytoplasm</location>
        <location evidence="1">Nucleoid</location>
    </subcellularLocation>
</comment>
<dbReference type="SUPFAM" id="SSF81273">
    <property type="entry name" value="H-NS histone-like proteins"/>
    <property type="match status" value="1"/>
</dbReference>
<dbReference type="Pfam" id="PF00816">
    <property type="entry name" value="Histone_HNS"/>
    <property type="match status" value="1"/>
</dbReference>
<dbReference type="PANTHER" id="PTHR38097">
    <property type="match status" value="1"/>
</dbReference>
<evidence type="ECO:0000256" key="5">
    <source>
        <dbReference type="SAM" id="MobiDB-lite"/>
    </source>
</evidence>
<evidence type="ECO:0000256" key="3">
    <source>
        <dbReference type="ARBA" id="ARBA00022490"/>
    </source>
</evidence>
<dbReference type="InterPro" id="IPR027444">
    <property type="entry name" value="H-NS_C_dom"/>
</dbReference>
<reference evidence="7 8" key="1">
    <citation type="submission" date="2024-08" db="EMBL/GenBank/DDBJ databases">
        <authorList>
            <person name="Lu H."/>
        </authorList>
    </citation>
    <scope>NUCLEOTIDE SEQUENCE [LARGE SCALE GENOMIC DNA]</scope>
    <source>
        <strain evidence="7 8">BYS78W</strain>
    </source>
</reference>
<keyword evidence="8" id="KW-1185">Reference proteome</keyword>
<evidence type="ECO:0000259" key="6">
    <source>
        <dbReference type="SMART" id="SM00528"/>
    </source>
</evidence>
<sequence length="159" mass="16809">MAKSLLNILSQIERLQKEAAAIQSEVITRIRKDIVKYSLTAEQLFGSAGTSKPVRAKAGTKITSATKPPKYADGTGNTWGGMGKRPEWIRQALAAGKALEDFLVGKAVAPATADTQSAKARAKPKAAPARKPEAKKRTPAKTVAPRKPRAKPVAAPAEA</sequence>
<dbReference type="InterPro" id="IPR037150">
    <property type="entry name" value="H-NS_C_dom_sf"/>
</dbReference>
<dbReference type="RefSeq" id="WP_394416011.1">
    <property type="nucleotide sequence ID" value="NZ_JBIGIC010000014.1"/>
</dbReference>
<comment type="similarity">
    <text evidence="2">Belongs to the histone-like protein H-NS family.</text>
</comment>
<dbReference type="SMART" id="SM00528">
    <property type="entry name" value="HNS"/>
    <property type="match status" value="1"/>
</dbReference>
<organism evidence="7 8">
    <name type="scientific">Pelomonas candidula</name>
    <dbReference type="NCBI Taxonomy" id="3299025"/>
    <lineage>
        <taxon>Bacteria</taxon>
        <taxon>Pseudomonadati</taxon>
        <taxon>Pseudomonadota</taxon>
        <taxon>Betaproteobacteria</taxon>
        <taxon>Burkholderiales</taxon>
        <taxon>Sphaerotilaceae</taxon>
        <taxon>Roseateles</taxon>
    </lineage>
</organism>
<evidence type="ECO:0000256" key="1">
    <source>
        <dbReference type="ARBA" id="ARBA00004453"/>
    </source>
</evidence>
<evidence type="ECO:0000313" key="8">
    <source>
        <dbReference type="Proteomes" id="UP001606134"/>
    </source>
</evidence>
<comment type="caution">
    <text evidence="7">The sequence shown here is derived from an EMBL/GenBank/DDBJ whole genome shotgun (WGS) entry which is preliminary data.</text>
</comment>
<dbReference type="Gene3D" id="4.10.430.10">
    <property type="entry name" value="Histone-like protein H-NS, C-terminal domain"/>
    <property type="match status" value="1"/>
</dbReference>
<evidence type="ECO:0000313" key="7">
    <source>
        <dbReference type="EMBL" id="MFG6489614.1"/>
    </source>
</evidence>
<evidence type="ECO:0000256" key="4">
    <source>
        <dbReference type="ARBA" id="ARBA00023125"/>
    </source>
</evidence>
<feature type="compositionally biased region" description="Basic residues" evidence="5">
    <location>
        <begin position="137"/>
        <end position="150"/>
    </location>
</feature>
<dbReference type="PANTHER" id="PTHR38097:SF2">
    <property type="entry name" value="DNA-BINDING PROTEIN STPA"/>
    <property type="match status" value="1"/>
</dbReference>
<dbReference type="EMBL" id="JBIGIC010000014">
    <property type="protein sequence ID" value="MFG6489614.1"/>
    <property type="molecule type" value="Genomic_DNA"/>
</dbReference>
<protein>
    <submittedName>
        <fullName evidence="7">H-NS family nucleoid-associated regulatory protein</fullName>
    </submittedName>
</protein>
<proteinExistence type="inferred from homology"/>
<gene>
    <name evidence="7" type="ORF">ACG04R_23260</name>
</gene>
<dbReference type="Proteomes" id="UP001606134">
    <property type="component" value="Unassembled WGS sequence"/>
</dbReference>
<evidence type="ECO:0000256" key="2">
    <source>
        <dbReference type="ARBA" id="ARBA00010610"/>
    </source>
</evidence>
<keyword evidence="4" id="KW-0238">DNA-binding</keyword>
<feature type="region of interest" description="Disordered" evidence="5">
    <location>
        <begin position="110"/>
        <end position="159"/>
    </location>
</feature>
<name>A0ABW7HI62_9BURK</name>